<name>A0ABU3NQJ4_9CHLR</name>
<dbReference type="SUPFAM" id="SSF51735">
    <property type="entry name" value="NAD(P)-binding Rossmann-fold domains"/>
    <property type="match status" value="1"/>
</dbReference>
<comment type="caution">
    <text evidence="4">The sequence shown here is derived from an EMBL/GenBank/DDBJ whole genome shotgun (WGS) entry which is preliminary data.</text>
</comment>
<evidence type="ECO:0000259" key="3">
    <source>
        <dbReference type="Pfam" id="PF08338"/>
    </source>
</evidence>
<dbReference type="RefSeq" id="WP_315625797.1">
    <property type="nucleotide sequence ID" value="NZ_JAUHMF010000002.1"/>
</dbReference>
<dbReference type="NCBIfam" id="TIGR01777">
    <property type="entry name" value="yfcH"/>
    <property type="match status" value="1"/>
</dbReference>
<dbReference type="InterPro" id="IPR036291">
    <property type="entry name" value="NAD(P)-bd_dom_sf"/>
</dbReference>
<gene>
    <name evidence="4" type="ORF">QYE77_12650</name>
</gene>
<protein>
    <submittedName>
        <fullName evidence="4">TIGR01777 family oxidoreductase</fullName>
    </submittedName>
</protein>
<keyword evidence="5" id="KW-1185">Reference proteome</keyword>
<accession>A0ABU3NQJ4</accession>
<evidence type="ECO:0000259" key="2">
    <source>
        <dbReference type="Pfam" id="PF01370"/>
    </source>
</evidence>
<evidence type="ECO:0000256" key="1">
    <source>
        <dbReference type="ARBA" id="ARBA00009353"/>
    </source>
</evidence>
<dbReference type="InterPro" id="IPR001509">
    <property type="entry name" value="Epimerase_deHydtase"/>
</dbReference>
<feature type="domain" description="DUF1731" evidence="3">
    <location>
        <begin position="253"/>
        <end position="299"/>
    </location>
</feature>
<dbReference type="PANTHER" id="PTHR11092:SF0">
    <property type="entry name" value="EPIMERASE FAMILY PROTEIN SDR39U1"/>
    <property type="match status" value="1"/>
</dbReference>
<sequence length="302" mass="33480">MRILIIGGSGFIGRALIGRLLEMGHEVSVLSRRPQAVRLPSAVTVYPWDGRRGAPWADVLAEMNAVVNLAGANLGAGRWTPQRKHEFLTSRVWSGEAVVEAFSLAARKPSVLLQASAVGYYGPCGNEIITEDAPPGKDFLGQLCVQWETSTQPVEAWGVRRVLLRTGIVLAKDSLALKRLVLPIRWGVGGPLGSGKQWMPWIHLADQIEAMLFLLQHEQARGPYNLTAPNPVRNVDFGRTLARVMRRPFWLPVPALILRLLLGEMSTMVLDGQRAVPRRLLELGYRFRFENLESALRDLLAS</sequence>
<reference evidence="4 5" key="1">
    <citation type="submission" date="2023-07" db="EMBL/GenBank/DDBJ databases">
        <title>Novel species of Thermanaerothrix with wide hydrolytic capabilities.</title>
        <authorList>
            <person name="Zayulina K.S."/>
            <person name="Podosokorskaya O.A."/>
            <person name="Elcheninov A.G."/>
        </authorList>
    </citation>
    <scope>NUCLEOTIDE SEQUENCE [LARGE SCALE GENOMIC DNA]</scope>
    <source>
        <strain evidence="4 5">4228-RoL</strain>
    </source>
</reference>
<evidence type="ECO:0000313" key="4">
    <source>
        <dbReference type="EMBL" id="MDT8899115.1"/>
    </source>
</evidence>
<feature type="domain" description="NAD-dependent epimerase/dehydratase" evidence="2">
    <location>
        <begin position="3"/>
        <end position="225"/>
    </location>
</feature>
<dbReference type="CDD" id="cd05242">
    <property type="entry name" value="SDR_a8"/>
    <property type="match status" value="1"/>
</dbReference>
<dbReference type="Pfam" id="PF01370">
    <property type="entry name" value="Epimerase"/>
    <property type="match status" value="1"/>
</dbReference>
<proteinExistence type="inferred from homology"/>
<dbReference type="Gene3D" id="3.40.50.720">
    <property type="entry name" value="NAD(P)-binding Rossmann-like Domain"/>
    <property type="match status" value="1"/>
</dbReference>
<dbReference type="InterPro" id="IPR010099">
    <property type="entry name" value="SDR39U1"/>
</dbReference>
<dbReference type="Pfam" id="PF08338">
    <property type="entry name" value="DUF1731"/>
    <property type="match status" value="1"/>
</dbReference>
<organism evidence="4 5">
    <name type="scientific">Thermanaerothrix solaris</name>
    <dbReference type="NCBI Taxonomy" id="3058434"/>
    <lineage>
        <taxon>Bacteria</taxon>
        <taxon>Bacillati</taxon>
        <taxon>Chloroflexota</taxon>
        <taxon>Anaerolineae</taxon>
        <taxon>Anaerolineales</taxon>
        <taxon>Anaerolineaceae</taxon>
        <taxon>Thermanaerothrix</taxon>
    </lineage>
</organism>
<dbReference type="InterPro" id="IPR013549">
    <property type="entry name" value="DUF1731"/>
</dbReference>
<comment type="similarity">
    <text evidence="1">Belongs to the NAD(P)-dependent epimerase/dehydratase family. SDR39U1 subfamily.</text>
</comment>
<evidence type="ECO:0000313" key="5">
    <source>
        <dbReference type="Proteomes" id="UP001254165"/>
    </source>
</evidence>
<dbReference type="Proteomes" id="UP001254165">
    <property type="component" value="Unassembled WGS sequence"/>
</dbReference>
<dbReference type="PANTHER" id="PTHR11092">
    <property type="entry name" value="SUGAR NUCLEOTIDE EPIMERASE RELATED"/>
    <property type="match status" value="1"/>
</dbReference>
<dbReference type="EMBL" id="JAUHMF010000002">
    <property type="protein sequence ID" value="MDT8899115.1"/>
    <property type="molecule type" value="Genomic_DNA"/>
</dbReference>